<evidence type="ECO:0000313" key="4">
    <source>
        <dbReference type="EMBL" id="AUH66880.1"/>
    </source>
</evidence>
<dbReference type="KEGG" id="pzh:CX676_21560"/>
<organism evidence="4 5">
    <name type="scientific">Paracoccus zhejiangensis</name>
    <dbReference type="NCBI Taxonomy" id="1077935"/>
    <lineage>
        <taxon>Bacteria</taxon>
        <taxon>Pseudomonadati</taxon>
        <taxon>Pseudomonadota</taxon>
        <taxon>Alphaproteobacteria</taxon>
        <taxon>Rhodobacterales</taxon>
        <taxon>Paracoccaceae</taxon>
        <taxon>Paracoccus</taxon>
    </lineage>
</organism>
<dbReference type="Gene3D" id="3.40.190.10">
    <property type="entry name" value="Periplasmic binding protein-like II"/>
    <property type="match status" value="2"/>
</dbReference>
<gene>
    <name evidence="4" type="ORF">CX676_21560</name>
</gene>
<feature type="region of interest" description="Disordered" evidence="2">
    <location>
        <begin position="1"/>
        <end position="70"/>
    </location>
</feature>
<dbReference type="Pfam" id="PF12849">
    <property type="entry name" value="PBP_like_2"/>
    <property type="match status" value="1"/>
</dbReference>
<evidence type="ECO:0000256" key="2">
    <source>
        <dbReference type="SAM" id="MobiDB-lite"/>
    </source>
</evidence>
<feature type="compositionally biased region" description="Low complexity" evidence="2">
    <location>
        <begin position="35"/>
        <end position="50"/>
    </location>
</feature>
<geneLocation type="plasmid" evidence="5">
    <name>ppz02</name>
</geneLocation>
<evidence type="ECO:0000256" key="1">
    <source>
        <dbReference type="ARBA" id="ARBA00022729"/>
    </source>
</evidence>
<proteinExistence type="predicted"/>
<dbReference type="EMBL" id="CP025432">
    <property type="protein sequence ID" value="AUH66880.1"/>
    <property type="molecule type" value="Genomic_DNA"/>
</dbReference>
<dbReference type="Gene3D" id="2.40.10.120">
    <property type="match status" value="1"/>
</dbReference>
<keyword evidence="5" id="KW-1185">Reference proteome</keyword>
<dbReference type="AlphaFoldDB" id="A0A2H5F5Q6"/>
<dbReference type="InterPro" id="IPR050811">
    <property type="entry name" value="Phosphate_ABC_transporter"/>
</dbReference>
<reference evidence="4 5" key="1">
    <citation type="journal article" date="2013" name="Antonie Van Leeuwenhoek">
        <title>Paracoccus zhejiangensis sp. nov., isolated from activated sludge in wastewater-treatment system.</title>
        <authorList>
            <person name="Wu Z.G."/>
            <person name="Zhang D.F."/>
            <person name="Liu Y.L."/>
            <person name="Wang F."/>
            <person name="Jiang X."/>
            <person name="Li C."/>
            <person name="Li S.P."/>
            <person name="Hong Q."/>
            <person name="Li W.J."/>
        </authorList>
    </citation>
    <scope>NUCLEOTIDE SEQUENCE [LARGE SCALE GENOMIC DNA]</scope>
    <source>
        <strain evidence="4 5">J6</strain>
        <plasmid evidence="5">Plasmid ppz02</plasmid>
    </source>
</reference>
<dbReference type="Proteomes" id="UP000234530">
    <property type="component" value="Plasmid pPZ02"/>
</dbReference>
<name>A0A2H5F5Q6_9RHOB</name>
<keyword evidence="4" id="KW-0614">Plasmid</keyword>
<dbReference type="SUPFAM" id="SSF53850">
    <property type="entry name" value="Periplasmic binding protein-like II"/>
    <property type="match status" value="1"/>
</dbReference>
<evidence type="ECO:0000259" key="3">
    <source>
        <dbReference type="Pfam" id="PF12849"/>
    </source>
</evidence>
<feature type="compositionally biased region" description="Low complexity" evidence="2">
    <location>
        <begin position="14"/>
        <end position="28"/>
    </location>
</feature>
<dbReference type="InterPro" id="IPR024370">
    <property type="entry name" value="PBP_domain"/>
</dbReference>
<sequence>MRSSTPPRPRAPRRCSPSFRSTPTRSSCASPRNMSAKASSRSCSALARSRVGPRSRRSRPTAWRSSSRLREGRAGMSATLARIVVLVAALFISAWPAAAERVCDAQYNMPEGEPTLLRRSVVITGRSTNGGLEPTGAAFLIDAPKGLFLTASHLLNGATTLVAYGFPTSVDAVTEFQFERVDDPQTQDLDRFDLALLKIVGTNSDKFAQSAPFHLSGMLLGENWTGEPFWKFNVGVSHLDPTMLNPEEILRADVKRNRLVNDRASECQTRECYLVTGNSRDGDSGGPLFDQRGVVHGVFSAKQAGTAYVSPLQYVADQIIALYEAEVEPLAFDSPDVDELMARLGPSRAPPVSNLAVLAALRHIDLDSARALVEADPDWASFYETFACLLFKRRADEYANDLKYSTGIQVYASLDEYQGGGSRYVTVAATKGSMQLASIAARKVIGNVAFGGKVVQAMDDAEALGTFCAGVGPGTIDVVGTSRPMNAEEYMKCIGAGVRNPVGAKLGYEGLVFASGIGGADFAFTAADLYSALAAERPDETGALAPNFAMTWQEVNPALPDRKIAAYIPAEGADLRAIFDEKVLFEGCQEAGAFDLMIAAGASESLARSRCVATRDDGALFEIGGDSRYLLSTFVGNYDAIGAFDLEFYTDHSDSLHAAKIYGVEPSQDAVARGEYPLSRPFYIYIKGDNVEAVPGLKNFARHIVSDGVAGPSGALAEVGLVTDPGLAKTQMKIEQNIVAPE</sequence>
<accession>A0A2H5F5Q6</accession>
<evidence type="ECO:0000313" key="5">
    <source>
        <dbReference type="Proteomes" id="UP000234530"/>
    </source>
</evidence>
<dbReference type="SUPFAM" id="SSF50494">
    <property type="entry name" value="Trypsin-like serine proteases"/>
    <property type="match status" value="1"/>
</dbReference>
<keyword evidence="1" id="KW-0732">Signal</keyword>
<dbReference type="PANTHER" id="PTHR30570:SF1">
    <property type="entry name" value="PHOSPHATE-BINDING PROTEIN PSTS"/>
    <property type="match status" value="1"/>
</dbReference>
<dbReference type="PANTHER" id="PTHR30570">
    <property type="entry name" value="PERIPLASMIC PHOSPHATE BINDING COMPONENT OF PHOSPHATE ABC TRANSPORTER"/>
    <property type="match status" value="1"/>
</dbReference>
<feature type="domain" description="PBP" evidence="3">
    <location>
        <begin position="455"/>
        <end position="707"/>
    </location>
</feature>
<dbReference type="Pfam" id="PF13365">
    <property type="entry name" value="Trypsin_2"/>
    <property type="match status" value="1"/>
</dbReference>
<dbReference type="InterPro" id="IPR009003">
    <property type="entry name" value="Peptidase_S1_PA"/>
</dbReference>
<protein>
    <recommendedName>
        <fullName evidence="3">PBP domain-containing protein</fullName>
    </recommendedName>
</protein>